<protein>
    <submittedName>
        <fullName evidence="3">Uncharacterized protein</fullName>
    </submittedName>
</protein>
<dbReference type="OrthoDB" id="3438840at2759"/>
<feature type="compositionally biased region" description="Basic and acidic residues" evidence="2">
    <location>
        <begin position="767"/>
        <end position="777"/>
    </location>
</feature>
<gene>
    <name evidence="3" type="ORF">LSUE1_G000305</name>
</gene>
<name>A0A8T9CMG1_9HELO</name>
<dbReference type="EMBL" id="QGMK01000011">
    <property type="protein sequence ID" value="TVY85360.1"/>
    <property type="molecule type" value="Genomic_DNA"/>
</dbReference>
<evidence type="ECO:0000256" key="1">
    <source>
        <dbReference type="SAM" id="Coils"/>
    </source>
</evidence>
<proteinExistence type="predicted"/>
<sequence length="902" mass="98577">MQLQTATRTTTAIMAFPSLPASPTLTNPDMILPYGDEYDSTPSPPQHPYRPPSSGNQWGGSNPADMQFSIGPPMAPITPTTPIIYGNGTMLSDIGEVTEAESTPGRRLPGPAERRMLKQAQNNMPIRSSPTMGYEAVMKRAKTGSHQRSVSIESSSTVKSEGQSAEIFKDFDEAFDDGISVDDSNFQGDDEESVADSYSQEVIAQETQRLSRKESVIGVEEDRNSSAALSRRAEQILLNAKKRLNNMEGNLTRARSNLYITPSGSLSSIHSSSPLSRSTPSPPENLRFISRRGAPPSIHRQVNISGSPVGSPGHSRVYSENSISPNMRTQFPERSSSAAARYIGKGVLDGNQRSPPFSKSNGNIRDEARNGSDSRLSSSSSRNSPPSKTSASHPSTLEPLGEDAVPDFEAAGASTRSSMDGYGSSSGEHRGLTRSASSMQMRDLRDQMHDLKGRLSVLRDRARDDTMKRRSMQSLRTPSPFTAAEQWYTTSKGYTEGGLSTDAGVAQLSPKMESGDTEDIDASVHPENFGHEAQIQEHEYPASDVTSVYEDVSEEHLTTDLQPLPQEPSFGEENEEESAEIEESQNGANEDDYNDEIVNREEADDYESDSSYHDAAAISHEDREDAFDYEHFFLHSAMGTMSQQRNGRRDSVGSFSSEDSVETTRGPVTQIKENRETLYNHMRSGSDASVSTLATFATATEGRRSEDLQDSDRENFAVQQVHTLEHRSTTPVTAKRETFGGASPMKNGYTIDRQRSPDEAESPSSVNHDKSERDGTNSHRPSIGSFDSFNSTGSARSFPLVNKPKPRETLTPPSGRDNAGSILSDSMTLIDRHSTGSGDRLQSSPVHMLARDDQILVERLVASLGKCVLGLQDSGRASYDGRVWRRRLDAARRVLEGDEGAV</sequence>
<organism evidence="3 4">
    <name type="scientific">Lachnellula suecica</name>
    <dbReference type="NCBI Taxonomy" id="602035"/>
    <lineage>
        <taxon>Eukaryota</taxon>
        <taxon>Fungi</taxon>
        <taxon>Dikarya</taxon>
        <taxon>Ascomycota</taxon>
        <taxon>Pezizomycotina</taxon>
        <taxon>Leotiomycetes</taxon>
        <taxon>Helotiales</taxon>
        <taxon>Lachnaceae</taxon>
        <taxon>Lachnellula</taxon>
    </lineage>
</organism>
<feature type="compositionally biased region" description="Polar residues" evidence="2">
    <location>
        <begin position="785"/>
        <end position="795"/>
    </location>
</feature>
<evidence type="ECO:0000313" key="3">
    <source>
        <dbReference type="EMBL" id="TVY85360.1"/>
    </source>
</evidence>
<keyword evidence="1" id="KW-0175">Coiled coil</keyword>
<dbReference type="Proteomes" id="UP000469558">
    <property type="component" value="Unassembled WGS sequence"/>
</dbReference>
<feature type="compositionally biased region" description="Low complexity" evidence="2">
    <location>
        <begin position="373"/>
        <end position="392"/>
    </location>
</feature>
<feature type="region of interest" description="Disordered" evidence="2">
    <location>
        <begin position="18"/>
        <end position="66"/>
    </location>
</feature>
<dbReference type="AlphaFoldDB" id="A0A8T9CMG1"/>
<feature type="compositionally biased region" description="Basic and acidic residues" evidence="2">
    <location>
        <begin position="723"/>
        <end position="738"/>
    </location>
</feature>
<evidence type="ECO:0000256" key="2">
    <source>
        <dbReference type="SAM" id="MobiDB-lite"/>
    </source>
</evidence>
<feature type="compositionally biased region" description="Polar residues" evidence="2">
    <location>
        <begin position="414"/>
        <end position="426"/>
    </location>
</feature>
<feature type="coiled-coil region" evidence="1">
    <location>
        <begin position="230"/>
        <end position="257"/>
    </location>
</feature>
<feature type="region of interest" description="Disordered" evidence="2">
    <location>
        <begin position="265"/>
        <end position="445"/>
    </location>
</feature>
<feature type="compositionally biased region" description="Polar residues" evidence="2">
    <location>
        <begin position="351"/>
        <end position="363"/>
    </location>
</feature>
<feature type="compositionally biased region" description="Polar residues" evidence="2">
    <location>
        <begin position="318"/>
        <end position="338"/>
    </location>
</feature>
<feature type="region of interest" description="Disordered" evidence="2">
    <location>
        <begin position="534"/>
        <end position="618"/>
    </location>
</feature>
<feature type="region of interest" description="Disordered" evidence="2">
    <location>
        <begin position="639"/>
        <end position="671"/>
    </location>
</feature>
<feature type="compositionally biased region" description="Low complexity" evidence="2">
    <location>
        <begin position="265"/>
        <end position="279"/>
    </location>
</feature>
<reference evidence="3 4" key="1">
    <citation type="submission" date="2018-05" db="EMBL/GenBank/DDBJ databases">
        <title>Genome sequencing and assembly of the regulated plant pathogen Lachnellula willkommii and related sister species for the development of diagnostic species identification markers.</title>
        <authorList>
            <person name="Giroux E."/>
            <person name="Bilodeau G."/>
        </authorList>
    </citation>
    <scope>NUCLEOTIDE SEQUENCE [LARGE SCALE GENOMIC DNA]</scope>
    <source>
        <strain evidence="3 4">CBS 268.59</strain>
    </source>
</reference>
<keyword evidence="4" id="KW-1185">Reference proteome</keyword>
<feature type="region of interest" description="Disordered" evidence="2">
    <location>
        <begin position="141"/>
        <end position="163"/>
    </location>
</feature>
<feature type="region of interest" description="Disordered" evidence="2">
    <location>
        <begin position="697"/>
        <end position="822"/>
    </location>
</feature>
<accession>A0A8T9CMG1</accession>
<feature type="compositionally biased region" description="Basic and acidic residues" evidence="2">
    <location>
        <begin position="701"/>
        <end position="715"/>
    </location>
</feature>
<feature type="compositionally biased region" description="Pro residues" evidence="2">
    <location>
        <begin position="42"/>
        <end position="51"/>
    </location>
</feature>
<evidence type="ECO:0000313" key="4">
    <source>
        <dbReference type="Proteomes" id="UP000469558"/>
    </source>
</evidence>
<comment type="caution">
    <text evidence="3">The sequence shown here is derived from an EMBL/GenBank/DDBJ whole genome shotgun (WGS) entry which is preliminary data.</text>
</comment>
<feature type="compositionally biased region" description="Acidic residues" evidence="2">
    <location>
        <begin position="570"/>
        <end position="595"/>
    </location>
</feature>
<feature type="compositionally biased region" description="Low complexity" evidence="2">
    <location>
        <begin position="149"/>
        <end position="161"/>
    </location>
</feature>